<evidence type="ECO:0000259" key="3">
    <source>
        <dbReference type="Pfam" id="PF03629"/>
    </source>
</evidence>
<dbReference type="GO" id="GO:0001681">
    <property type="term" value="F:sialate O-acetylesterase activity"/>
    <property type="evidence" value="ECO:0007669"/>
    <property type="project" value="InterPro"/>
</dbReference>
<dbReference type="PANTHER" id="PTHR22901:SF0">
    <property type="entry name" value="SIALATE O-ACETYLESTERASE"/>
    <property type="match status" value="1"/>
</dbReference>
<keyword evidence="1" id="KW-0378">Hydrolase</keyword>
<evidence type="ECO:0000256" key="2">
    <source>
        <dbReference type="SAM" id="SignalP"/>
    </source>
</evidence>
<gene>
    <name evidence="4" type="ORF">SAMN04488109_2892</name>
</gene>
<feature type="chain" id="PRO_5013133046" evidence="2">
    <location>
        <begin position="20"/>
        <end position="467"/>
    </location>
</feature>
<name>A0A1M5QLN8_9BACT</name>
<feature type="signal peptide" evidence="2">
    <location>
        <begin position="1"/>
        <end position="19"/>
    </location>
</feature>
<dbReference type="InterPro" id="IPR039329">
    <property type="entry name" value="SIAE"/>
</dbReference>
<dbReference type="Proteomes" id="UP000184212">
    <property type="component" value="Unassembled WGS sequence"/>
</dbReference>
<dbReference type="GO" id="GO:0005975">
    <property type="term" value="P:carbohydrate metabolic process"/>
    <property type="evidence" value="ECO:0007669"/>
    <property type="project" value="TreeGrafter"/>
</dbReference>
<feature type="domain" description="Sialate O-acetylesterase" evidence="3">
    <location>
        <begin position="104"/>
        <end position="352"/>
    </location>
</feature>
<dbReference type="EMBL" id="FQWQ01000002">
    <property type="protein sequence ID" value="SHH15027.1"/>
    <property type="molecule type" value="Genomic_DNA"/>
</dbReference>
<keyword evidence="2" id="KW-0732">Signal</keyword>
<dbReference type="SUPFAM" id="SSF52266">
    <property type="entry name" value="SGNH hydrolase"/>
    <property type="match status" value="1"/>
</dbReference>
<dbReference type="RefSeq" id="WP_073135345.1">
    <property type="nucleotide sequence ID" value="NZ_FQWQ01000002.1"/>
</dbReference>
<dbReference type="OrthoDB" id="9816001at2"/>
<evidence type="ECO:0000313" key="5">
    <source>
        <dbReference type="Proteomes" id="UP000184212"/>
    </source>
</evidence>
<dbReference type="Pfam" id="PF03629">
    <property type="entry name" value="SASA"/>
    <property type="match status" value="1"/>
</dbReference>
<sequence>MRKISLLFTLLLAAATTQAQLRLAALFDDHMVLQQQSPTPIWGWSYSTQDITIKVSWDTTTVKVRTDNTAFWGTTLFTPVAGGPHTITVKAGNETITLQDVMTGEVWLCAGQSNMEWSMHASLDGKADIDKVNDPNIRLFDVPNSAAMTPQVRGEGQWKVANPENVKSFSAVAYYFGKKLNTSLNVPIGLINASWGGTPAETWTPRESIEGNPKLLEASKKQVDDKPWCPSSPAVVYNSMINPMLPFRIAGALWYQGEANTAAPSTYKLLMETMITDWRKHFLHDFPFYYVQIAPFSGYGEVEKGTLVREQEVKMLDIAKTGMVVVSDLVEDVTDIHPKYKKPVGERLANLALSDTYGKKGISYLNPLYKEMKVEKAKIRLSFNNIPTGLMAKGGAPTEFTIAGEDKVFYPAKAVIDGNTVVVSAKEVKKPVAVRFGWKNGSIPNLFSKEGLPVSSFRTDDWTIEVK</sequence>
<evidence type="ECO:0000313" key="4">
    <source>
        <dbReference type="EMBL" id="SHH15027.1"/>
    </source>
</evidence>
<proteinExistence type="predicted"/>
<dbReference type="InterPro" id="IPR005181">
    <property type="entry name" value="SASA"/>
</dbReference>
<reference evidence="4 5" key="1">
    <citation type="submission" date="2016-11" db="EMBL/GenBank/DDBJ databases">
        <authorList>
            <person name="Jaros S."/>
            <person name="Januszkiewicz K."/>
            <person name="Wedrychowicz H."/>
        </authorList>
    </citation>
    <scope>NUCLEOTIDE SEQUENCE [LARGE SCALE GENOMIC DNA]</scope>
    <source>
        <strain evidence="4 5">DSM 24574</strain>
    </source>
</reference>
<organism evidence="4 5">
    <name type="scientific">Chryseolinea serpens</name>
    <dbReference type="NCBI Taxonomy" id="947013"/>
    <lineage>
        <taxon>Bacteria</taxon>
        <taxon>Pseudomonadati</taxon>
        <taxon>Bacteroidota</taxon>
        <taxon>Cytophagia</taxon>
        <taxon>Cytophagales</taxon>
        <taxon>Fulvivirgaceae</taxon>
        <taxon>Chryseolinea</taxon>
    </lineage>
</organism>
<dbReference type="STRING" id="947013.SAMN04488109_2892"/>
<accession>A0A1M5QLN8</accession>
<dbReference type="Gene3D" id="3.40.50.1110">
    <property type="entry name" value="SGNH hydrolase"/>
    <property type="match status" value="1"/>
</dbReference>
<keyword evidence="5" id="KW-1185">Reference proteome</keyword>
<protein>
    <submittedName>
        <fullName evidence="4">Sialate O-acetylesterase</fullName>
    </submittedName>
</protein>
<dbReference type="InterPro" id="IPR036514">
    <property type="entry name" value="SGNH_hydro_sf"/>
</dbReference>
<evidence type="ECO:0000256" key="1">
    <source>
        <dbReference type="ARBA" id="ARBA00022801"/>
    </source>
</evidence>
<dbReference type="AlphaFoldDB" id="A0A1M5QLN8"/>
<dbReference type="PANTHER" id="PTHR22901">
    <property type="entry name" value="SIALATE O-ACETYLESTERASE"/>
    <property type="match status" value="1"/>
</dbReference>